<dbReference type="AlphaFoldDB" id="A0A3E0GZN4"/>
<reference evidence="1 2" key="1">
    <citation type="submission" date="2018-08" db="EMBL/GenBank/DDBJ databases">
        <title>Genomic Encyclopedia of Archaeal and Bacterial Type Strains, Phase II (KMG-II): from individual species to whole genera.</title>
        <authorList>
            <person name="Goeker M."/>
        </authorList>
    </citation>
    <scope>NUCLEOTIDE SEQUENCE [LARGE SCALE GENOMIC DNA]</scope>
    <source>
        <strain evidence="1 2">DSM 45791</strain>
    </source>
</reference>
<dbReference type="Proteomes" id="UP000256269">
    <property type="component" value="Unassembled WGS sequence"/>
</dbReference>
<name>A0A3E0GZN4_9PSEU</name>
<evidence type="ECO:0000313" key="2">
    <source>
        <dbReference type="Proteomes" id="UP000256269"/>
    </source>
</evidence>
<evidence type="ECO:0000313" key="1">
    <source>
        <dbReference type="EMBL" id="REH35843.1"/>
    </source>
</evidence>
<protein>
    <submittedName>
        <fullName evidence="1">Uncharacterized protein</fullName>
    </submittedName>
</protein>
<organism evidence="1 2">
    <name type="scientific">Kutzneria buriramensis</name>
    <dbReference type="NCBI Taxonomy" id="1045776"/>
    <lineage>
        <taxon>Bacteria</taxon>
        <taxon>Bacillati</taxon>
        <taxon>Actinomycetota</taxon>
        <taxon>Actinomycetes</taxon>
        <taxon>Pseudonocardiales</taxon>
        <taxon>Pseudonocardiaceae</taxon>
        <taxon>Kutzneria</taxon>
    </lineage>
</organism>
<gene>
    <name evidence="1" type="ORF">BCF44_117235</name>
</gene>
<dbReference type="OrthoDB" id="3697774at2"/>
<dbReference type="RefSeq" id="WP_116179891.1">
    <property type="nucleotide sequence ID" value="NZ_CP144375.1"/>
</dbReference>
<accession>A0A3E0GZN4</accession>
<comment type="caution">
    <text evidence="1">The sequence shown here is derived from an EMBL/GenBank/DDBJ whole genome shotgun (WGS) entry which is preliminary data.</text>
</comment>
<keyword evidence="2" id="KW-1185">Reference proteome</keyword>
<dbReference type="EMBL" id="QUNO01000017">
    <property type="protein sequence ID" value="REH35843.1"/>
    <property type="molecule type" value="Genomic_DNA"/>
</dbReference>
<proteinExistence type="predicted"/>
<sequence length="75" mass="7885">MADNDTNLLSSHFFDSAAEATEAVRAADLLGLGVALSNRLVPDTDSEDGSFVEEWVVDVFASIPEAEADAEAEVA</sequence>